<evidence type="ECO:0000256" key="1">
    <source>
        <dbReference type="ARBA" id="ARBA00004141"/>
    </source>
</evidence>
<keyword evidence="4 6" id="KW-0472">Membrane</keyword>
<dbReference type="AlphaFoldDB" id="A0A699YE54"/>
<feature type="transmembrane region" description="Helical" evidence="6">
    <location>
        <begin position="69"/>
        <end position="86"/>
    </location>
</feature>
<proteinExistence type="predicted"/>
<evidence type="ECO:0000313" key="7">
    <source>
        <dbReference type="EMBL" id="GFH08377.1"/>
    </source>
</evidence>
<reference evidence="7 8" key="1">
    <citation type="submission" date="2020-02" db="EMBL/GenBank/DDBJ databases">
        <title>Draft genome sequence of Haematococcus lacustris strain NIES-144.</title>
        <authorList>
            <person name="Morimoto D."/>
            <person name="Nakagawa S."/>
            <person name="Yoshida T."/>
            <person name="Sawayama S."/>
        </authorList>
    </citation>
    <scope>NUCLEOTIDE SEQUENCE [LARGE SCALE GENOMIC DNA]</scope>
    <source>
        <strain evidence="7 8">NIES-144</strain>
    </source>
</reference>
<feature type="region of interest" description="Disordered" evidence="5">
    <location>
        <begin position="151"/>
        <end position="192"/>
    </location>
</feature>
<name>A0A699YE54_HAELA</name>
<dbReference type="Pfam" id="PF04193">
    <property type="entry name" value="PQ-loop"/>
    <property type="match status" value="1"/>
</dbReference>
<evidence type="ECO:0000313" key="8">
    <source>
        <dbReference type="Proteomes" id="UP000485058"/>
    </source>
</evidence>
<accession>A0A699YE54</accession>
<evidence type="ECO:0000256" key="3">
    <source>
        <dbReference type="ARBA" id="ARBA00022989"/>
    </source>
</evidence>
<feature type="transmembrane region" description="Helical" evidence="6">
    <location>
        <begin position="43"/>
        <end position="63"/>
    </location>
</feature>
<organism evidence="7 8">
    <name type="scientific">Haematococcus lacustris</name>
    <name type="common">Green alga</name>
    <name type="synonym">Haematococcus pluvialis</name>
    <dbReference type="NCBI Taxonomy" id="44745"/>
    <lineage>
        <taxon>Eukaryota</taxon>
        <taxon>Viridiplantae</taxon>
        <taxon>Chlorophyta</taxon>
        <taxon>core chlorophytes</taxon>
        <taxon>Chlorophyceae</taxon>
        <taxon>CS clade</taxon>
        <taxon>Chlamydomonadales</taxon>
        <taxon>Haematococcaceae</taxon>
        <taxon>Haematococcus</taxon>
    </lineage>
</organism>
<comment type="subcellular location">
    <subcellularLocation>
        <location evidence="1">Membrane</location>
        <topology evidence="1">Multi-pass membrane protein</topology>
    </subcellularLocation>
</comment>
<dbReference type="EMBL" id="BLLF01000157">
    <property type="protein sequence ID" value="GFH08377.1"/>
    <property type="molecule type" value="Genomic_DNA"/>
</dbReference>
<sequence>MTMTGISAGGIDALGVIGGTVVGLCLVPQLIKMVRSQSAQDISYGWTSMYLIGTTLLLVYLIFMGAIAAYIPLVVEIGLLLIVMVLKWHLDRKKLRSGATAVVSSGCDSDTIASTEGGDLCRECRKRMVAQHSVTIGSPIRGRQYVALEPVGQDDSPAGERRTGPATGLPVSFSALSPVKQPSQQQRHELDD</sequence>
<dbReference type="InterPro" id="IPR006603">
    <property type="entry name" value="PQ-loop_rpt"/>
</dbReference>
<dbReference type="GO" id="GO:0016020">
    <property type="term" value="C:membrane"/>
    <property type="evidence" value="ECO:0007669"/>
    <property type="project" value="UniProtKB-SubCell"/>
</dbReference>
<dbReference type="Gene3D" id="1.20.1280.290">
    <property type="match status" value="1"/>
</dbReference>
<feature type="transmembrane region" description="Helical" evidence="6">
    <location>
        <begin position="6"/>
        <end position="31"/>
    </location>
</feature>
<keyword evidence="2 6" id="KW-0812">Transmembrane</keyword>
<evidence type="ECO:0000256" key="6">
    <source>
        <dbReference type="SAM" id="Phobius"/>
    </source>
</evidence>
<protein>
    <submittedName>
        <fullName evidence="7">Uncharacterized protein</fullName>
    </submittedName>
</protein>
<keyword evidence="8" id="KW-1185">Reference proteome</keyword>
<evidence type="ECO:0000256" key="2">
    <source>
        <dbReference type="ARBA" id="ARBA00022692"/>
    </source>
</evidence>
<dbReference type="Proteomes" id="UP000485058">
    <property type="component" value="Unassembled WGS sequence"/>
</dbReference>
<feature type="non-terminal residue" evidence="7">
    <location>
        <position position="1"/>
    </location>
</feature>
<evidence type="ECO:0000256" key="5">
    <source>
        <dbReference type="SAM" id="MobiDB-lite"/>
    </source>
</evidence>
<evidence type="ECO:0000256" key="4">
    <source>
        <dbReference type="ARBA" id="ARBA00023136"/>
    </source>
</evidence>
<comment type="caution">
    <text evidence="7">The sequence shown here is derived from an EMBL/GenBank/DDBJ whole genome shotgun (WGS) entry which is preliminary data.</text>
</comment>
<gene>
    <name evidence="7" type="ORF">HaLaN_03324</name>
</gene>
<keyword evidence="3 6" id="KW-1133">Transmembrane helix</keyword>